<evidence type="ECO:0000313" key="1">
    <source>
        <dbReference type="EMBL" id="KAL0114270.1"/>
    </source>
</evidence>
<reference evidence="1 2" key="1">
    <citation type="submission" date="2023-03" db="EMBL/GenBank/DDBJ databases">
        <title>High recombination rates correlate with genetic variation in Cardiocondyla obscurior ants.</title>
        <authorList>
            <person name="Errbii M."/>
        </authorList>
    </citation>
    <scope>NUCLEOTIDE SEQUENCE [LARGE SCALE GENOMIC DNA]</scope>
    <source>
        <strain evidence="1">Alpha-2009</strain>
        <tissue evidence="1">Whole body</tissue>
    </source>
</reference>
<comment type="caution">
    <text evidence="1">The sequence shown here is derived from an EMBL/GenBank/DDBJ whole genome shotgun (WGS) entry which is preliminary data.</text>
</comment>
<keyword evidence="2" id="KW-1185">Reference proteome</keyword>
<dbReference type="EMBL" id="JADYXP020000011">
    <property type="protein sequence ID" value="KAL0114270.1"/>
    <property type="molecule type" value="Genomic_DNA"/>
</dbReference>
<sequence length="117" mass="13877">MNLRCMIVFIFGNFYFIKFLKEDALLRRFVEYAGTTRENIKIDCCFSLFQMCLKIFFETLTIRESQLRFFNLISRVCVSELTLCIKYCISCNICNTSKISIIKRPNETWSNVASYIK</sequence>
<dbReference type="AlphaFoldDB" id="A0AAW2FJP9"/>
<proteinExistence type="predicted"/>
<dbReference type="Proteomes" id="UP001430953">
    <property type="component" value="Unassembled WGS sequence"/>
</dbReference>
<organism evidence="1 2">
    <name type="scientific">Cardiocondyla obscurior</name>
    <dbReference type="NCBI Taxonomy" id="286306"/>
    <lineage>
        <taxon>Eukaryota</taxon>
        <taxon>Metazoa</taxon>
        <taxon>Ecdysozoa</taxon>
        <taxon>Arthropoda</taxon>
        <taxon>Hexapoda</taxon>
        <taxon>Insecta</taxon>
        <taxon>Pterygota</taxon>
        <taxon>Neoptera</taxon>
        <taxon>Endopterygota</taxon>
        <taxon>Hymenoptera</taxon>
        <taxon>Apocrita</taxon>
        <taxon>Aculeata</taxon>
        <taxon>Formicoidea</taxon>
        <taxon>Formicidae</taxon>
        <taxon>Myrmicinae</taxon>
        <taxon>Cardiocondyla</taxon>
    </lineage>
</organism>
<gene>
    <name evidence="1" type="ORF">PUN28_011509</name>
</gene>
<name>A0AAW2FJP9_9HYME</name>
<protein>
    <submittedName>
        <fullName evidence="1">Uncharacterized protein</fullName>
    </submittedName>
</protein>
<evidence type="ECO:0000313" key="2">
    <source>
        <dbReference type="Proteomes" id="UP001430953"/>
    </source>
</evidence>
<accession>A0AAW2FJP9</accession>